<dbReference type="EMBL" id="JAHXDN010000008">
    <property type="protein sequence ID" value="MBW4710529.1"/>
    <property type="molecule type" value="Genomic_DNA"/>
</dbReference>
<dbReference type="InterPro" id="IPR000595">
    <property type="entry name" value="cNMP-bd_dom"/>
</dbReference>
<evidence type="ECO:0000313" key="4">
    <source>
        <dbReference type="Proteomes" id="UP001138661"/>
    </source>
</evidence>
<evidence type="ECO:0000313" key="3">
    <source>
        <dbReference type="EMBL" id="MBW4710529.1"/>
    </source>
</evidence>
<dbReference type="RefSeq" id="WP_219507203.1">
    <property type="nucleotide sequence ID" value="NZ_JAHXDN010000008.1"/>
</dbReference>
<organism evidence="3 4">
    <name type="scientific">Roseobacter insulae</name>
    <dbReference type="NCBI Taxonomy" id="2859783"/>
    <lineage>
        <taxon>Bacteria</taxon>
        <taxon>Pseudomonadati</taxon>
        <taxon>Pseudomonadota</taxon>
        <taxon>Alphaproteobacteria</taxon>
        <taxon>Rhodobacterales</taxon>
        <taxon>Roseobacteraceae</taxon>
        <taxon>Roseobacter</taxon>
    </lineage>
</organism>
<comment type="caution">
    <text evidence="3">The sequence shown here is derived from an EMBL/GenBank/DDBJ whole genome shotgun (WGS) entry which is preliminary data.</text>
</comment>
<proteinExistence type="predicted"/>
<reference evidence="3" key="1">
    <citation type="submission" date="2021-07" db="EMBL/GenBank/DDBJ databases">
        <title>Roseobacter insulae sp. nov., isolated from a tidal flat.</title>
        <authorList>
            <person name="Park S."/>
            <person name="Yoon J.-H."/>
        </authorList>
    </citation>
    <scope>NUCLEOTIDE SEQUENCE</scope>
    <source>
        <strain evidence="3">YSTF-M11</strain>
    </source>
</reference>
<keyword evidence="1" id="KW-0812">Transmembrane</keyword>
<keyword evidence="1" id="KW-0472">Membrane</keyword>
<sequence length="241" mass="26464">MTDYVYSPGVLVYLAGAFYILGLVIIHQVVLRLLILSGTGVYLIYYFTVGESPLWEAIYVSLLIGAANLIGLTSLLARKSRLAIPRAHADIYYDFPPLPPGDFRALMKLARRYTVDKDKQVTAEGEAGDKLYFIISGSTLVRKGDQAFVLKPKLFLGEIAFLIGAPSSASAWLEEGAEVLEWRFDTLRRKCLRSARFKLALEAAISADLAHKVAHSMGKDSVRLDNIPKPMVDALASVGQG</sequence>
<gene>
    <name evidence="3" type="ORF">KX928_22300</name>
</gene>
<evidence type="ECO:0000259" key="2">
    <source>
        <dbReference type="PROSITE" id="PS50042"/>
    </source>
</evidence>
<dbReference type="PROSITE" id="PS50042">
    <property type="entry name" value="CNMP_BINDING_3"/>
    <property type="match status" value="1"/>
</dbReference>
<keyword evidence="1" id="KW-1133">Transmembrane helix</keyword>
<evidence type="ECO:0000256" key="1">
    <source>
        <dbReference type="SAM" id="Phobius"/>
    </source>
</evidence>
<feature type="transmembrane region" description="Helical" evidence="1">
    <location>
        <begin position="30"/>
        <end position="48"/>
    </location>
</feature>
<dbReference type="Pfam" id="PF00027">
    <property type="entry name" value="cNMP_binding"/>
    <property type="match status" value="1"/>
</dbReference>
<protein>
    <submittedName>
        <fullName evidence="3">Cyclic nucleotide-binding domain-containing protein</fullName>
    </submittedName>
</protein>
<feature type="transmembrane region" description="Helical" evidence="1">
    <location>
        <begin position="54"/>
        <end position="77"/>
    </location>
</feature>
<feature type="transmembrane region" description="Helical" evidence="1">
    <location>
        <begin position="6"/>
        <end position="25"/>
    </location>
</feature>
<dbReference type="AlphaFoldDB" id="A0A9X1FZD9"/>
<dbReference type="Proteomes" id="UP001138661">
    <property type="component" value="Unassembled WGS sequence"/>
</dbReference>
<feature type="domain" description="Cyclic nucleotide-binding" evidence="2">
    <location>
        <begin position="94"/>
        <end position="189"/>
    </location>
</feature>
<dbReference type="CDD" id="cd00038">
    <property type="entry name" value="CAP_ED"/>
    <property type="match status" value="1"/>
</dbReference>
<accession>A0A9X1FZD9</accession>
<keyword evidence="4" id="KW-1185">Reference proteome</keyword>
<name>A0A9X1FZD9_9RHOB</name>